<reference evidence="2 3" key="1">
    <citation type="submission" date="2024-09" db="EMBL/GenBank/DDBJ databases">
        <authorList>
            <person name="Sun Q."/>
            <person name="Mori K."/>
        </authorList>
    </citation>
    <scope>NUCLEOTIDE SEQUENCE [LARGE SCALE GENOMIC DNA]</scope>
    <source>
        <strain evidence="2 3">JCM 3028</strain>
    </source>
</reference>
<sequence length="355" mass="37990">MDTPLPDRDLFADLRPYLDYLNGARVLVTGGAGLVGSRIVRLLSAIGADPVVLDNMDAYPHPVRGLFGLNERTKIVLGDVREAATVRTLVSSADYVIHAAAYADVAACTREPATAFAANVHGTQTVLQEILNAPSVRRLVFISSASVYGDGSAGTGGAAEFTEEQPARPISVYANSKLWAEHQVQLMLGGSYTEYTVLRYFSVYGDPQVPKPGSHSWMVAWLAMSAHLGLPLKLNGGGRQVRDMVHVEDIARATVLALLTDGASGQTINIGTGVATSVRQIAERIAAHYPSAHLVDAPRPLGDPLGAYASTTRSRTLLGWQPRITVNDGIDRYVQWLRATPEAIPPWLKTSAAVA</sequence>
<dbReference type="PANTHER" id="PTHR43245:SF13">
    <property type="entry name" value="UDP-D-APIOSE_UDP-D-XYLOSE SYNTHASE 2"/>
    <property type="match status" value="1"/>
</dbReference>
<dbReference type="InterPro" id="IPR001509">
    <property type="entry name" value="Epimerase_deHydtase"/>
</dbReference>
<dbReference type="Proteomes" id="UP001589610">
    <property type="component" value="Unassembled WGS sequence"/>
</dbReference>
<dbReference type="Pfam" id="PF01370">
    <property type="entry name" value="Epimerase"/>
    <property type="match status" value="1"/>
</dbReference>
<evidence type="ECO:0000313" key="3">
    <source>
        <dbReference type="Proteomes" id="UP001589610"/>
    </source>
</evidence>
<dbReference type="RefSeq" id="WP_386153856.1">
    <property type="nucleotide sequence ID" value="NZ_JBHMBS010000001.1"/>
</dbReference>
<protein>
    <submittedName>
        <fullName evidence="2">NAD-dependent epimerase/dehydratase family protein</fullName>
    </submittedName>
</protein>
<evidence type="ECO:0000313" key="2">
    <source>
        <dbReference type="EMBL" id="MFB9674419.1"/>
    </source>
</evidence>
<dbReference type="PANTHER" id="PTHR43245">
    <property type="entry name" value="BIFUNCTIONAL POLYMYXIN RESISTANCE PROTEIN ARNA"/>
    <property type="match status" value="1"/>
</dbReference>
<organism evidence="2 3">
    <name type="scientific">Streptosporangium vulgare</name>
    <dbReference type="NCBI Taxonomy" id="46190"/>
    <lineage>
        <taxon>Bacteria</taxon>
        <taxon>Bacillati</taxon>
        <taxon>Actinomycetota</taxon>
        <taxon>Actinomycetes</taxon>
        <taxon>Streptosporangiales</taxon>
        <taxon>Streptosporangiaceae</taxon>
        <taxon>Streptosporangium</taxon>
    </lineage>
</organism>
<name>A0ABV5T5R6_9ACTN</name>
<feature type="domain" description="NAD-dependent epimerase/dehydratase" evidence="1">
    <location>
        <begin position="26"/>
        <end position="271"/>
    </location>
</feature>
<dbReference type="Gene3D" id="3.40.50.720">
    <property type="entry name" value="NAD(P)-binding Rossmann-like Domain"/>
    <property type="match status" value="1"/>
</dbReference>
<dbReference type="SUPFAM" id="SSF51735">
    <property type="entry name" value="NAD(P)-binding Rossmann-fold domains"/>
    <property type="match status" value="1"/>
</dbReference>
<dbReference type="InterPro" id="IPR050177">
    <property type="entry name" value="Lipid_A_modif_metabolic_enz"/>
</dbReference>
<keyword evidence="3" id="KW-1185">Reference proteome</keyword>
<dbReference type="InterPro" id="IPR036291">
    <property type="entry name" value="NAD(P)-bd_dom_sf"/>
</dbReference>
<proteinExistence type="predicted"/>
<gene>
    <name evidence="2" type="ORF">ACFFRH_02860</name>
</gene>
<accession>A0ABV5T5R6</accession>
<dbReference type="EMBL" id="JBHMBS010000001">
    <property type="protein sequence ID" value="MFB9674419.1"/>
    <property type="molecule type" value="Genomic_DNA"/>
</dbReference>
<evidence type="ECO:0000259" key="1">
    <source>
        <dbReference type="Pfam" id="PF01370"/>
    </source>
</evidence>
<comment type="caution">
    <text evidence="2">The sequence shown here is derived from an EMBL/GenBank/DDBJ whole genome shotgun (WGS) entry which is preliminary data.</text>
</comment>